<name>A3LTB3_PICST</name>
<evidence type="ECO:0000256" key="2">
    <source>
        <dbReference type="ARBA" id="ARBA00022448"/>
    </source>
</evidence>
<dbReference type="InterPro" id="IPR046342">
    <property type="entry name" value="CBS_dom_sf"/>
</dbReference>
<feature type="transmembrane region" description="Helical" evidence="8">
    <location>
        <begin position="465"/>
        <end position="484"/>
    </location>
</feature>
<evidence type="ECO:0000256" key="1">
    <source>
        <dbReference type="ARBA" id="ARBA00004141"/>
    </source>
</evidence>
<dbReference type="GeneID" id="4838406"/>
<dbReference type="InterPro" id="IPR014743">
    <property type="entry name" value="Cl-channel_core"/>
</dbReference>
<dbReference type="CDD" id="cd03684">
    <property type="entry name" value="ClC_3_like"/>
    <property type="match status" value="1"/>
</dbReference>
<dbReference type="RefSeq" id="XP_001384405.2">
    <property type="nucleotide sequence ID" value="XM_001384368.1"/>
</dbReference>
<keyword evidence="6 8" id="KW-0472">Membrane</keyword>
<dbReference type="PANTHER" id="PTHR45711:SF6">
    <property type="entry name" value="CHLORIDE CHANNEL PROTEIN"/>
    <property type="match status" value="1"/>
</dbReference>
<dbReference type="KEGG" id="pic:PICST_83582"/>
<dbReference type="AlphaFoldDB" id="A3LTB3"/>
<evidence type="ECO:0000313" key="10">
    <source>
        <dbReference type="Proteomes" id="UP000002258"/>
    </source>
</evidence>
<protein>
    <submittedName>
        <fullName evidence="9">Chloride channel, possibly voltage gated</fullName>
    </submittedName>
</protein>
<dbReference type="GO" id="GO:0005247">
    <property type="term" value="F:voltage-gated chloride channel activity"/>
    <property type="evidence" value="ECO:0007669"/>
    <property type="project" value="TreeGrafter"/>
</dbReference>
<keyword evidence="3 8" id="KW-0812">Transmembrane</keyword>
<dbReference type="Proteomes" id="UP000002258">
    <property type="component" value="Chromosome 4"/>
</dbReference>
<dbReference type="OrthoDB" id="44789at2759"/>
<feature type="transmembrane region" description="Helical" evidence="8">
    <location>
        <begin position="143"/>
        <end position="162"/>
    </location>
</feature>
<feature type="transmembrane region" description="Helical" evidence="8">
    <location>
        <begin position="326"/>
        <end position="349"/>
    </location>
</feature>
<dbReference type="GO" id="GO:0005769">
    <property type="term" value="C:early endosome"/>
    <property type="evidence" value="ECO:0007669"/>
    <property type="project" value="TreeGrafter"/>
</dbReference>
<evidence type="ECO:0000256" key="4">
    <source>
        <dbReference type="ARBA" id="ARBA00022989"/>
    </source>
</evidence>
<keyword evidence="10" id="KW-1185">Reference proteome</keyword>
<evidence type="ECO:0000256" key="6">
    <source>
        <dbReference type="ARBA" id="ARBA00023136"/>
    </source>
</evidence>
<evidence type="ECO:0000256" key="5">
    <source>
        <dbReference type="ARBA" id="ARBA00023065"/>
    </source>
</evidence>
<dbReference type="PANTHER" id="PTHR45711">
    <property type="entry name" value="CHLORIDE CHANNEL PROTEIN"/>
    <property type="match status" value="1"/>
</dbReference>
<evidence type="ECO:0000256" key="8">
    <source>
        <dbReference type="SAM" id="Phobius"/>
    </source>
</evidence>
<evidence type="ECO:0000256" key="7">
    <source>
        <dbReference type="ARBA" id="ARBA00023214"/>
    </source>
</evidence>
<dbReference type="SUPFAM" id="SSF54631">
    <property type="entry name" value="CBS-domain pair"/>
    <property type="match status" value="1"/>
</dbReference>
<dbReference type="eggNOG" id="KOG0475">
    <property type="taxonomic scope" value="Eukaryota"/>
</dbReference>
<evidence type="ECO:0000313" key="9">
    <source>
        <dbReference type="EMBL" id="ABN66376.2"/>
    </source>
</evidence>
<keyword evidence="2" id="KW-0813">Transport</keyword>
<accession>A3LTB3</accession>
<dbReference type="InterPro" id="IPR001807">
    <property type="entry name" value="ClC"/>
</dbReference>
<dbReference type="SUPFAM" id="SSF81340">
    <property type="entry name" value="Clc chloride channel"/>
    <property type="match status" value="1"/>
</dbReference>
<reference evidence="9 10" key="1">
    <citation type="journal article" date="2007" name="Nat. Biotechnol.">
        <title>Genome sequence of the lignocellulose-bioconverting and xylose-fermenting yeast Pichia stipitis.</title>
        <authorList>
            <person name="Jeffries T.W."/>
            <person name="Grigoriev I.V."/>
            <person name="Grimwood J."/>
            <person name="Laplaza J.M."/>
            <person name="Aerts A."/>
            <person name="Salamov A."/>
            <person name="Schmutz J."/>
            <person name="Lindquist E."/>
            <person name="Dehal P."/>
            <person name="Shapiro H."/>
            <person name="Jin Y.S."/>
            <person name="Passoth V."/>
            <person name="Richardson P.M."/>
        </authorList>
    </citation>
    <scope>NUCLEOTIDE SEQUENCE [LARGE SCALE GENOMIC DNA]</scope>
    <source>
        <strain evidence="10">ATCC 58785 / CBS 6054 / NBRC 10063 / NRRL Y-11545</strain>
    </source>
</reference>
<feature type="transmembrane region" description="Helical" evidence="8">
    <location>
        <begin position="284"/>
        <end position="305"/>
    </location>
</feature>
<dbReference type="PRINTS" id="PR00762">
    <property type="entry name" value="CLCHANNEL"/>
</dbReference>
<feature type="transmembrane region" description="Helical" evidence="8">
    <location>
        <begin position="526"/>
        <end position="546"/>
    </location>
</feature>
<dbReference type="Pfam" id="PF00654">
    <property type="entry name" value="Voltage_CLC"/>
    <property type="match status" value="1"/>
</dbReference>
<dbReference type="HOGENOM" id="CLU_003181_2_2_1"/>
<feature type="transmembrane region" description="Helical" evidence="8">
    <location>
        <begin position="248"/>
        <end position="272"/>
    </location>
</feature>
<organism evidence="9 10">
    <name type="scientific">Scheffersomyces stipitis (strain ATCC 58785 / CBS 6054 / NBRC 10063 / NRRL Y-11545)</name>
    <name type="common">Yeast</name>
    <name type="synonym">Pichia stipitis</name>
    <dbReference type="NCBI Taxonomy" id="322104"/>
    <lineage>
        <taxon>Eukaryota</taxon>
        <taxon>Fungi</taxon>
        <taxon>Dikarya</taxon>
        <taxon>Ascomycota</taxon>
        <taxon>Saccharomycotina</taxon>
        <taxon>Pichiomycetes</taxon>
        <taxon>Debaryomycetaceae</taxon>
        <taxon>Scheffersomyces</taxon>
    </lineage>
</organism>
<keyword evidence="4 8" id="KW-1133">Transmembrane helix</keyword>
<feature type="transmembrane region" description="Helical" evidence="8">
    <location>
        <begin position="219"/>
        <end position="236"/>
    </location>
</feature>
<feature type="transmembrane region" description="Helical" evidence="8">
    <location>
        <begin position="69"/>
        <end position="86"/>
    </location>
</feature>
<evidence type="ECO:0000256" key="3">
    <source>
        <dbReference type="ARBA" id="ARBA00022692"/>
    </source>
</evidence>
<sequence length="818" mass="90612">MDLFAAGRGANVSYTDEDIPTLSYNNSDSLEHNIVISTTAKYYENNTYIDWSRESLIVPSTSSFTSRKWFTLIVSSIIVGYTAAFIDLSSVWLNDLRKGVCFSKVDTWSLLNPYSTCPAGKWHDWSVILFNAKGSVSNWLVNFPIYTLFAFCWITLAAYITIHKDPLIKQSGIPEIKLIISGFNYRINYYLGLQTLFYKTVGLILVVSSGLWLGKEGPLVHVSCCILNILYGLLVNTSFENEAVRRELLSAATATGIAVAFSSPIGGVLFVLESMATFFTPTKIMWNSFITASVAVIFLTGFRVFTDGSNFQEKDLFSVEFGNFSWLFLEIIPFITLGALGGIYGYLFITVNSYFDKSGVRHVIQNRLLSLVGASGVKAGQYLEVFAVLLVTSILTFPIDETKLQLNTFLTNLFTACPTDTDTSEAITFICSSSNGITILKLSYILIQGFILSTYSFGVNLPGGILMPSLVLGATSGRLLGLITQAIQTKFLSSEFLATCTESSCIVSPASYAVIGAAAFMTGVTKLTMCVVVIMFELTGAVSYVLPIMLAVMISKFVNDVLCTSNIYDTFLKNNFNQSEQNTYGYPNEGKGAGLVNFTSLTSTVKDKLPDITVKSIMVPLNRTKCLCLVPETHYTVNSLIEFTNGDTHEGYPLILKYGNPLYLGYVNKHELFSKISNIDDRNAVISFQVDGLSRVAISQQLHYERSIGSVLQQIDIPVERSMIIFNELTSAVLVLETFEKMHVNYFVILDSNNRNGQTMAGFVDRFVIAHLIDSQFKDLEDELVGVEAASEFDIENNLEDETLLDARRKRLSIELIT</sequence>
<comment type="subcellular location">
    <subcellularLocation>
        <location evidence="1">Membrane</location>
        <topology evidence="1">Multi-pass membrane protein</topology>
    </subcellularLocation>
</comment>
<dbReference type="Gene3D" id="1.10.3080.10">
    <property type="entry name" value="Clc chloride channel"/>
    <property type="match status" value="1"/>
</dbReference>
<dbReference type="GO" id="GO:0005794">
    <property type="term" value="C:Golgi apparatus"/>
    <property type="evidence" value="ECO:0007669"/>
    <property type="project" value="TreeGrafter"/>
</dbReference>
<feature type="transmembrane region" description="Helical" evidence="8">
    <location>
        <begin position="196"/>
        <end position="213"/>
    </location>
</feature>
<dbReference type="EMBL" id="CP000498">
    <property type="protein sequence ID" value="ABN66376.2"/>
    <property type="molecule type" value="Genomic_DNA"/>
</dbReference>
<keyword evidence="7" id="KW-0868">Chloride</keyword>
<dbReference type="InParanoid" id="A3LTB3"/>
<keyword evidence="5" id="KW-0406">Ion transport</keyword>
<dbReference type="GO" id="GO:0005886">
    <property type="term" value="C:plasma membrane"/>
    <property type="evidence" value="ECO:0007669"/>
    <property type="project" value="TreeGrafter"/>
</dbReference>
<proteinExistence type="predicted"/>
<dbReference type="OMA" id="SCCILNI"/>
<gene>
    <name evidence="9" type="primary">GEF2</name>
    <name evidence="9" type="ORF">PICST_83582</name>
</gene>